<keyword evidence="1" id="KW-0863">Zinc-finger</keyword>
<dbReference type="SMART" id="SM00401">
    <property type="entry name" value="ZnF_GATA"/>
    <property type="match status" value="1"/>
</dbReference>
<dbReference type="InterPro" id="IPR000679">
    <property type="entry name" value="Znf_GATA"/>
</dbReference>
<evidence type="ECO:0000256" key="1">
    <source>
        <dbReference type="PROSITE-ProRule" id="PRU00094"/>
    </source>
</evidence>
<dbReference type="InterPro" id="IPR013088">
    <property type="entry name" value="Znf_NHR/GATA"/>
</dbReference>
<evidence type="ECO:0000259" key="3">
    <source>
        <dbReference type="PROSITE" id="PS50114"/>
    </source>
</evidence>
<evidence type="ECO:0000313" key="5">
    <source>
        <dbReference type="Proteomes" id="UP000603453"/>
    </source>
</evidence>
<keyword evidence="5" id="KW-1185">Reference proteome</keyword>
<comment type="caution">
    <text evidence="4">The sequence shown here is derived from an EMBL/GenBank/DDBJ whole genome shotgun (WGS) entry which is preliminary data.</text>
</comment>
<protein>
    <recommendedName>
        <fullName evidence="3">GATA-type domain-containing protein</fullName>
    </recommendedName>
</protein>
<name>A0A8H7UVE2_9FUNG</name>
<feature type="domain" description="GATA-type" evidence="3">
    <location>
        <begin position="171"/>
        <end position="232"/>
    </location>
</feature>
<accession>A0A8H7UVE2</accession>
<dbReference type="Gene3D" id="3.30.50.10">
    <property type="entry name" value="Erythroid Transcription Factor GATA-1, subunit A"/>
    <property type="match status" value="1"/>
</dbReference>
<dbReference type="GO" id="GO:0008270">
    <property type="term" value="F:zinc ion binding"/>
    <property type="evidence" value="ECO:0007669"/>
    <property type="project" value="UniProtKB-KW"/>
</dbReference>
<gene>
    <name evidence="4" type="ORF">INT47_012031</name>
</gene>
<feature type="region of interest" description="Disordered" evidence="2">
    <location>
        <begin position="112"/>
        <end position="163"/>
    </location>
</feature>
<dbReference type="Proteomes" id="UP000603453">
    <property type="component" value="Unassembled WGS sequence"/>
</dbReference>
<reference evidence="4" key="1">
    <citation type="submission" date="2020-12" db="EMBL/GenBank/DDBJ databases">
        <title>Metabolic potential, ecology and presence of endohyphal bacteria is reflected in genomic diversity of Mucoromycotina.</title>
        <authorList>
            <person name="Muszewska A."/>
            <person name="Okrasinska A."/>
            <person name="Steczkiewicz K."/>
            <person name="Drgas O."/>
            <person name="Orlowska M."/>
            <person name="Perlinska-Lenart U."/>
            <person name="Aleksandrzak-Piekarczyk T."/>
            <person name="Szatraj K."/>
            <person name="Zielenkiewicz U."/>
            <person name="Pilsyk S."/>
            <person name="Malc E."/>
            <person name="Mieczkowski P."/>
            <person name="Kruszewska J.S."/>
            <person name="Biernat P."/>
            <person name="Pawlowska J."/>
        </authorList>
    </citation>
    <scope>NUCLEOTIDE SEQUENCE</scope>
    <source>
        <strain evidence="4">WA0000017839</strain>
    </source>
</reference>
<dbReference type="GO" id="GO:0006355">
    <property type="term" value="P:regulation of DNA-templated transcription"/>
    <property type="evidence" value="ECO:0007669"/>
    <property type="project" value="InterPro"/>
</dbReference>
<dbReference type="Pfam" id="PF00320">
    <property type="entry name" value="GATA"/>
    <property type="match status" value="1"/>
</dbReference>
<dbReference type="PROSITE" id="PS50114">
    <property type="entry name" value="GATA_ZN_FINGER_2"/>
    <property type="match status" value="1"/>
</dbReference>
<dbReference type="GO" id="GO:0043565">
    <property type="term" value="F:sequence-specific DNA binding"/>
    <property type="evidence" value="ECO:0007669"/>
    <property type="project" value="InterPro"/>
</dbReference>
<keyword evidence="1" id="KW-0479">Metal-binding</keyword>
<organism evidence="4 5">
    <name type="scientific">Mucor saturninus</name>
    <dbReference type="NCBI Taxonomy" id="64648"/>
    <lineage>
        <taxon>Eukaryota</taxon>
        <taxon>Fungi</taxon>
        <taxon>Fungi incertae sedis</taxon>
        <taxon>Mucoromycota</taxon>
        <taxon>Mucoromycotina</taxon>
        <taxon>Mucoromycetes</taxon>
        <taxon>Mucorales</taxon>
        <taxon>Mucorineae</taxon>
        <taxon>Mucoraceae</taxon>
        <taxon>Mucor</taxon>
    </lineage>
</organism>
<dbReference type="AlphaFoldDB" id="A0A8H7UVE2"/>
<evidence type="ECO:0000256" key="2">
    <source>
        <dbReference type="SAM" id="MobiDB-lite"/>
    </source>
</evidence>
<keyword evidence="1" id="KW-0862">Zinc</keyword>
<dbReference type="OrthoDB" id="515401at2759"/>
<evidence type="ECO:0000313" key="4">
    <source>
        <dbReference type="EMBL" id="KAG2195487.1"/>
    </source>
</evidence>
<proteinExistence type="predicted"/>
<sequence length="269" mass="30324">MTLHEEDGGSSSASISPHMEEDPVLSFHTSQSSCYIPPTHPSMHGYINEYSYYPSASQNCPTEDPSSMYGSSPLEGHPFFSPNTVFSATPSPNDYTGHRCNTMPLYLGYPHMTNGAPSESSGSDFEPEKTKHVTDPVATYHRRHSSADDEEEETEIKRTKKPSCMKRQVREKSKKRCSNCHASNSPSWRRSVSKHSKGDLLCNACGLYEKTAKKKRMLVTHDDGSVKVVRKRDARNYTCFSCGAHESTLWRKHNDDIQCERCARRPHKV</sequence>
<dbReference type="EMBL" id="JAEPRD010000169">
    <property type="protein sequence ID" value="KAG2195487.1"/>
    <property type="molecule type" value="Genomic_DNA"/>
</dbReference>
<dbReference type="CDD" id="cd00202">
    <property type="entry name" value="ZnF_GATA"/>
    <property type="match status" value="1"/>
</dbReference>
<dbReference type="SUPFAM" id="SSF57716">
    <property type="entry name" value="Glucocorticoid receptor-like (DNA-binding domain)"/>
    <property type="match status" value="1"/>
</dbReference>